<dbReference type="SUPFAM" id="SSF53474">
    <property type="entry name" value="alpha/beta-Hydrolases"/>
    <property type="match status" value="1"/>
</dbReference>
<dbReference type="Proteomes" id="UP000279859">
    <property type="component" value="Unassembled WGS sequence"/>
</dbReference>
<dbReference type="AlphaFoldDB" id="A0A3M8LF82"/>
<feature type="signal peptide" evidence="1">
    <location>
        <begin position="1"/>
        <end position="29"/>
    </location>
</feature>
<dbReference type="EMBL" id="RDSR01000005">
    <property type="protein sequence ID" value="RNE64197.1"/>
    <property type="molecule type" value="Genomic_DNA"/>
</dbReference>
<sequence>MSMRRILLGAALAVSLVLTPLVAPAAAHAATTNLTAGTAPGPGSYTYRGTGALAGHSVKVWYNVPSRSLGALKNAKIHFVMHGMSRTAESYRNTWIPLLAKKNVLLITPEFSASQFPGSRTYNQGSVLDSHGRLQPRAAWSFSMIEAVFDDVVKRVHSTQKNYTIFGHSAGGQFVERFVELMPKARVRQAVAANPGWHTMPDPAAAYPYGLKNLPTGRADLNVAFTRNFTLLLGADDIDPNAADLQRDSKTDTQGITRLARGLKFYAAARTYAGLSRPFNWKLGVIPGVGHSHKGAATAAAPLLFP</sequence>
<organism evidence="2 3">
    <name type="scientific">Cryobacterium tepidiphilum</name>
    <dbReference type="NCBI Taxonomy" id="2486026"/>
    <lineage>
        <taxon>Bacteria</taxon>
        <taxon>Bacillati</taxon>
        <taxon>Actinomycetota</taxon>
        <taxon>Actinomycetes</taxon>
        <taxon>Micrococcales</taxon>
        <taxon>Microbacteriaceae</taxon>
        <taxon>Cryobacterium</taxon>
    </lineage>
</organism>
<evidence type="ECO:0008006" key="4">
    <source>
        <dbReference type="Google" id="ProtNLM"/>
    </source>
</evidence>
<keyword evidence="3" id="KW-1185">Reference proteome</keyword>
<name>A0A3M8LF82_9MICO</name>
<proteinExistence type="predicted"/>
<accession>A0A3M8LF82</accession>
<keyword evidence="1" id="KW-0732">Signal</keyword>
<evidence type="ECO:0000313" key="2">
    <source>
        <dbReference type="EMBL" id="RNE64197.1"/>
    </source>
</evidence>
<protein>
    <recommendedName>
        <fullName evidence="4">Alpha/beta hydrolase</fullName>
    </recommendedName>
</protein>
<comment type="caution">
    <text evidence="2">The sequence shown here is derived from an EMBL/GenBank/DDBJ whole genome shotgun (WGS) entry which is preliminary data.</text>
</comment>
<dbReference type="InterPro" id="IPR029058">
    <property type="entry name" value="AB_hydrolase_fold"/>
</dbReference>
<gene>
    <name evidence="2" type="ORF">EEJ31_04865</name>
</gene>
<evidence type="ECO:0000313" key="3">
    <source>
        <dbReference type="Proteomes" id="UP000279859"/>
    </source>
</evidence>
<reference evidence="2 3" key="1">
    <citation type="submission" date="2018-11" db="EMBL/GenBank/DDBJ databases">
        <title>Cryobacterium sp. nov., isolated from rhizosphere soil of lettuce.</title>
        <authorList>
            <person name="Wang Y."/>
        </authorList>
    </citation>
    <scope>NUCLEOTIDE SEQUENCE [LARGE SCALE GENOMIC DNA]</scope>
    <source>
        <strain evidence="2 3">NEAU-85</strain>
    </source>
</reference>
<dbReference type="Gene3D" id="3.40.50.1820">
    <property type="entry name" value="alpha/beta hydrolase"/>
    <property type="match status" value="1"/>
</dbReference>
<feature type="chain" id="PRO_5018060632" description="Alpha/beta hydrolase" evidence="1">
    <location>
        <begin position="30"/>
        <end position="306"/>
    </location>
</feature>
<evidence type="ECO:0000256" key="1">
    <source>
        <dbReference type="SAM" id="SignalP"/>
    </source>
</evidence>